<dbReference type="Proteomes" id="UP000077002">
    <property type="component" value="Unassembled WGS sequence"/>
</dbReference>
<dbReference type="OrthoDB" id="2564812at2759"/>
<dbReference type="AlphaFoldDB" id="A0A177FMK9"/>
<comment type="caution">
    <text evidence="3">The sequence shown here is derived from an EMBL/GenBank/DDBJ whole genome shotgun (WGS) entry which is preliminary data.</text>
</comment>
<proteinExistence type="predicted"/>
<accession>A0A177FMK9</accession>
<feature type="domain" description="DUF7729" evidence="2">
    <location>
        <begin position="157"/>
        <end position="363"/>
    </location>
</feature>
<evidence type="ECO:0000313" key="3">
    <source>
        <dbReference type="EMBL" id="OAG45505.1"/>
    </source>
</evidence>
<dbReference type="PANTHER" id="PTHR39460">
    <property type="entry name" value="EXPRESSED PROTEIN"/>
    <property type="match status" value="1"/>
</dbReference>
<dbReference type="GeneID" id="34595323"/>
<feature type="compositionally biased region" description="Basic and acidic residues" evidence="1">
    <location>
        <begin position="72"/>
        <end position="86"/>
    </location>
</feature>
<dbReference type="PANTHER" id="PTHR39460:SF1">
    <property type="entry name" value="C6 TRANSCRIPTION FACTOR"/>
    <property type="match status" value="1"/>
</dbReference>
<reference evidence="3 4" key="1">
    <citation type="submission" date="2016-03" db="EMBL/GenBank/DDBJ databases">
        <title>Draft genome sequence of the Fonsecaea monophora CBS 269.37.</title>
        <authorList>
            <person name="Bombassaro A."/>
            <person name="Vinicius W.A."/>
            <person name="De Hoog S."/>
            <person name="Sun J."/>
            <person name="Souza E.M."/>
            <person name="Raittz R.T."/>
            <person name="Costa F."/>
            <person name="Leao A.C."/>
            <person name="Tadra-Sfeir M.Z."/>
            <person name="Baura V."/>
            <person name="Balsanelli E."/>
            <person name="Pedrosa F.O."/>
            <person name="Moreno L.F."/>
            <person name="Steffens M.B."/>
            <person name="Xi L."/>
            <person name="Bocca A.L."/>
            <person name="Felipe M.S."/>
            <person name="Teixeira M."/>
            <person name="Telles Filho F.Q."/>
            <person name="Azevedo C.M."/>
            <person name="Gomes R."/>
            <person name="Vicente V.A."/>
        </authorList>
    </citation>
    <scope>NUCLEOTIDE SEQUENCE [LARGE SCALE GENOMIC DNA]</scope>
    <source>
        <strain evidence="3 4">CBS 269.37</strain>
    </source>
</reference>
<evidence type="ECO:0000256" key="1">
    <source>
        <dbReference type="SAM" id="MobiDB-lite"/>
    </source>
</evidence>
<evidence type="ECO:0000259" key="2">
    <source>
        <dbReference type="Pfam" id="PF24855"/>
    </source>
</evidence>
<protein>
    <recommendedName>
        <fullName evidence="2">DUF7729 domain-containing protein</fullName>
    </recommendedName>
</protein>
<dbReference type="RefSeq" id="XP_022517457.1">
    <property type="nucleotide sequence ID" value="XM_022650131.1"/>
</dbReference>
<organism evidence="3 4">
    <name type="scientific">Fonsecaea monophora</name>
    <dbReference type="NCBI Taxonomy" id="254056"/>
    <lineage>
        <taxon>Eukaryota</taxon>
        <taxon>Fungi</taxon>
        <taxon>Dikarya</taxon>
        <taxon>Ascomycota</taxon>
        <taxon>Pezizomycotina</taxon>
        <taxon>Eurotiomycetes</taxon>
        <taxon>Chaetothyriomycetidae</taxon>
        <taxon>Chaetothyriales</taxon>
        <taxon>Herpotrichiellaceae</taxon>
        <taxon>Fonsecaea</taxon>
    </lineage>
</organism>
<feature type="region of interest" description="Disordered" evidence="1">
    <location>
        <begin position="72"/>
        <end position="142"/>
    </location>
</feature>
<dbReference type="EMBL" id="LVKK01000001">
    <property type="protein sequence ID" value="OAG45505.1"/>
    <property type="molecule type" value="Genomic_DNA"/>
</dbReference>
<feature type="compositionally biased region" description="Low complexity" evidence="1">
    <location>
        <begin position="97"/>
        <end position="142"/>
    </location>
</feature>
<name>A0A177FMK9_9EURO</name>
<keyword evidence="4" id="KW-1185">Reference proteome</keyword>
<sequence length="406" mass="43417">MSSHYSQLRQRRRWHSPKYATSTTTILSLMIALIIIATPSCAQVMELDAQIYESNFYQELAIRGEIHMDRREPPRRNVQLERRQAEDSVVPTTLAEPTSVSTSLSPSSSSSSSSSPEPTTTSSADQTSVNSTETKTSVSSSSASTLATPSVTVVTTPLPTPFDTSVGSNFTSSACPDFFSSFLNNSTFQSCVPVSLLLQNSNSFFRAQRSVTLLTQTLDAACNAPLAICSPLLSNLASQLIDHANCGEDYKRQNPLVSQAYAGFLAYEPVYRATCLKDQSTGGYCFSEAITNASNPADFYPYYTAVGLSMPETARPSCSQCLKKTMEIFAGYATNAVQPLAKTYLPCANQVDKSCGSGFVDTQVKVGTVTSSNAAVGGRGREAIPSSSLLVITAMVVISLVGGTLN</sequence>
<dbReference type="InterPro" id="IPR056146">
    <property type="entry name" value="DUF7729"/>
</dbReference>
<gene>
    <name evidence="3" type="ORF">AYO21_00141</name>
</gene>
<evidence type="ECO:0000313" key="4">
    <source>
        <dbReference type="Proteomes" id="UP000077002"/>
    </source>
</evidence>
<dbReference type="Pfam" id="PF24855">
    <property type="entry name" value="DUF7729"/>
    <property type="match status" value="1"/>
</dbReference>